<reference evidence="2 3" key="1">
    <citation type="submission" date="2016-02" db="EMBL/GenBank/DDBJ databases">
        <title>Genome analysis of coral dinoflagellate symbionts highlights evolutionary adaptations to a symbiotic lifestyle.</title>
        <authorList>
            <person name="Aranda M."/>
            <person name="Li Y."/>
            <person name="Liew Y.J."/>
            <person name="Baumgarten S."/>
            <person name="Simakov O."/>
            <person name="Wilson M."/>
            <person name="Piel J."/>
            <person name="Ashoor H."/>
            <person name="Bougouffa S."/>
            <person name="Bajic V.B."/>
            <person name="Ryu T."/>
            <person name="Ravasi T."/>
            <person name="Bayer T."/>
            <person name="Micklem G."/>
            <person name="Kim H."/>
            <person name="Bhak J."/>
            <person name="Lajeunesse T.C."/>
            <person name="Voolstra C.R."/>
        </authorList>
    </citation>
    <scope>NUCLEOTIDE SEQUENCE [LARGE SCALE GENOMIC DNA]</scope>
    <source>
        <strain evidence="2 3">CCMP2467</strain>
    </source>
</reference>
<dbReference type="AlphaFoldDB" id="A0A1Q9F4T3"/>
<proteinExistence type="predicted"/>
<evidence type="ECO:0000313" key="2">
    <source>
        <dbReference type="EMBL" id="OLQ14704.1"/>
    </source>
</evidence>
<evidence type="ECO:0000256" key="1">
    <source>
        <dbReference type="SAM" id="SignalP"/>
    </source>
</evidence>
<accession>A0A1Q9F4T3</accession>
<organism evidence="2 3">
    <name type="scientific">Symbiodinium microadriaticum</name>
    <name type="common">Dinoflagellate</name>
    <name type="synonym">Zooxanthella microadriatica</name>
    <dbReference type="NCBI Taxonomy" id="2951"/>
    <lineage>
        <taxon>Eukaryota</taxon>
        <taxon>Sar</taxon>
        <taxon>Alveolata</taxon>
        <taxon>Dinophyceae</taxon>
        <taxon>Suessiales</taxon>
        <taxon>Symbiodiniaceae</taxon>
        <taxon>Symbiodinium</taxon>
    </lineage>
</organism>
<evidence type="ECO:0000313" key="3">
    <source>
        <dbReference type="Proteomes" id="UP000186817"/>
    </source>
</evidence>
<gene>
    <name evidence="2" type="ORF">AK812_SmicGene1212</name>
</gene>
<keyword evidence="3" id="KW-1185">Reference proteome</keyword>
<dbReference type="OrthoDB" id="420715at2759"/>
<evidence type="ECO:0008006" key="4">
    <source>
        <dbReference type="Google" id="ProtNLM"/>
    </source>
</evidence>
<name>A0A1Q9F4T3_SYMMI</name>
<comment type="caution">
    <text evidence="2">The sequence shown here is derived from an EMBL/GenBank/DDBJ whole genome shotgun (WGS) entry which is preliminary data.</text>
</comment>
<feature type="chain" id="PRO_5013022947" description="FHA domain-containing protein" evidence="1">
    <location>
        <begin position="24"/>
        <end position="441"/>
    </location>
</feature>
<dbReference type="EMBL" id="LSRX01000012">
    <property type="protein sequence ID" value="OLQ14704.1"/>
    <property type="molecule type" value="Genomic_DNA"/>
</dbReference>
<protein>
    <recommendedName>
        <fullName evidence="4">FHA domain-containing protein</fullName>
    </recommendedName>
</protein>
<dbReference type="Proteomes" id="UP000186817">
    <property type="component" value="Unassembled WGS sequence"/>
</dbReference>
<feature type="signal peptide" evidence="1">
    <location>
        <begin position="1"/>
        <end position="23"/>
    </location>
</feature>
<keyword evidence="1" id="KW-0732">Signal</keyword>
<sequence length="441" mass="48678">MVTSSGYALLAALLPWIVCSIRGVLEPEGSDPEEVPKDEDRLQCLRQDNLDLVGTADFASRYILRQVVGVNEDDTESDIYLFADKFRISRVQAELKLSRTGADALAFELVGSNSTEKHTGLGSADMRIREFQLVTQSSVISCATSLASSLAEDCDDPEEQQATVLFHLAGTIRAKKHKGRWEADIVTKEAIASKDDSDAQVRAVIKAVMTKAIDVIAVRAEDMGADMVAHNPYEVRLPYFLEPIAECEDNDRKTSIIMAIADLPQSSGEWPFVLRRVVLQVDGKAHAADGRGDDAAGSVFTSGSASSSAANPAHQSTVVVREVTEAASPEIGKAIAQVLIFGWWSRRQFHLAVCIIFLKQFLRLFLARGYARDGGWLSKHVRCHSFQVDGKTPPKLSFSESLRYQMGFAEDARTYLDNEMLNRSPSRSLIEKEIMPSRRHL</sequence>